<feature type="domain" description="FAS1" evidence="1">
    <location>
        <begin position="36"/>
        <end position="232"/>
    </location>
</feature>
<dbReference type="PANTHER" id="PTHR10900">
    <property type="entry name" value="PERIOSTIN-RELATED"/>
    <property type="match status" value="1"/>
</dbReference>
<dbReference type="SUPFAM" id="SSF82153">
    <property type="entry name" value="FAS1 domain"/>
    <property type="match status" value="2"/>
</dbReference>
<accession>A0A4Y8L8I9</accession>
<dbReference type="Pfam" id="PF02469">
    <property type="entry name" value="Fasciclin"/>
    <property type="match status" value="2"/>
</dbReference>
<dbReference type="InterPro" id="IPR036378">
    <property type="entry name" value="FAS1_dom_sf"/>
</dbReference>
<keyword evidence="3" id="KW-1185">Reference proteome</keyword>
<gene>
    <name evidence="2" type="ORF">E2605_08280</name>
</gene>
<dbReference type="Proteomes" id="UP000297861">
    <property type="component" value="Unassembled WGS sequence"/>
</dbReference>
<name>A0A4Y8L8I9_9BACT</name>
<sequence length="786" mass="89144">MKSTLPKILLLMVIGFSLIHCTEDRDEYYKDPSWVAPPLYDVLQQEGRFTNYLECVDRTLYATSLHGSGLFTCFAPNDEAFKSYLSTNGYNSVKDIPQSVIDQIVAYSLVYNSYKFDRLSDILSGGWDTLQSIKKRTTYYEGLHREYNGSDSIWVVDANGEGSFTITKPNSKYMPFYLSRYFDSRTKPLTAEDYNTFYPSSQYTGRNVQDASILQSDLMAGNGVIHEVNKVLVPLPNLEKILNVDDYSIFRKLVQSKNASGEYNYIRYNNFSVVDQYFKDLYPSKNINQVYVKFYSGLQVSLNSEAYGTSDKEAETNGFTLFAPDNNAVQKFFNNKLKDYYSSLDNVPSDILGYFINAQMINELVWPGNYKGMMNAQGDYLNGEGATGEGFDRTRYYDIKPASNGFFYGSNSYIKSHYFETVFAEVLLNPAYSLLKNAFNKYFESSLMEELMRSALNGYSSNDYIILLPSDQLLIADGFKWEWLTSAYGFSHSNSLVVADTRMQRLIRSHIFKRIHNSEIDTRLANLNGNSSLGYDGFGYAVNAEGDFIRFKNGKIQMLGNYDEENWVTATFKKSFNNGTVYTIDRLLQYSRNTTMPSSVDGWQEQPMLTYIQKASAKNSNVSIFSDYMTELFTQTSLAFTLSTSSSYTILMPNNEAMQAAIAAKVLPTIAETKSSINDLQKAINFIKYHIIPSKVYVNDGYNRVLLSSGATQAYDVASTLHKVLITSTYLRVEKSNGNLLFRTQNTGSVNRSAEVVKGVSHSNIFGAKAVLHEIDNYLEYIPEEE</sequence>
<dbReference type="SMART" id="SM00554">
    <property type="entry name" value="FAS1"/>
    <property type="match status" value="2"/>
</dbReference>
<dbReference type="InterPro" id="IPR000782">
    <property type="entry name" value="FAS1_domain"/>
</dbReference>
<protein>
    <recommendedName>
        <fullName evidence="1">FAS1 domain-containing protein</fullName>
    </recommendedName>
</protein>
<evidence type="ECO:0000313" key="3">
    <source>
        <dbReference type="Proteomes" id="UP000297861"/>
    </source>
</evidence>
<dbReference type="InterPro" id="IPR050904">
    <property type="entry name" value="Adhesion/Biosynth-related"/>
</dbReference>
<organism evidence="2 3">
    <name type="scientific">Dysgonomonas capnocytophagoides</name>
    <dbReference type="NCBI Taxonomy" id="45254"/>
    <lineage>
        <taxon>Bacteria</taxon>
        <taxon>Pseudomonadati</taxon>
        <taxon>Bacteroidota</taxon>
        <taxon>Bacteroidia</taxon>
        <taxon>Bacteroidales</taxon>
        <taxon>Dysgonomonadaceae</taxon>
        <taxon>Dysgonomonas</taxon>
    </lineage>
</organism>
<dbReference type="AlphaFoldDB" id="A0A4Y8L8I9"/>
<comment type="caution">
    <text evidence="2">The sequence shown here is derived from an EMBL/GenBank/DDBJ whole genome shotgun (WGS) entry which is preliminary data.</text>
</comment>
<dbReference type="RefSeq" id="WP_134436093.1">
    <property type="nucleotide sequence ID" value="NZ_SOML01000004.1"/>
</dbReference>
<dbReference type="EMBL" id="SOML01000004">
    <property type="protein sequence ID" value="TFD96806.1"/>
    <property type="molecule type" value="Genomic_DNA"/>
</dbReference>
<proteinExistence type="predicted"/>
<dbReference type="PANTHER" id="PTHR10900:SF77">
    <property type="entry name" value="FI19380P1"/>
    <property type="match status" value="1"/>
</dbReference>
<dbReference type="STRING" id="1121485.GCA_000426485_02850"/>
<dbReference type="PROSITE" id="PS50213">
    <property type="entry name" value="FAS1"/>
    <property type="match status" value="2"/>
</dbReference>
<reference evidence="2 3" key="1">
    <citation type="submission" date="2019-03" db="EMBL/GenBank/DDBJ databases">
        <title>San Antonio Military Medical Center submission to MRSN (WRAIR), pending publication.</title>
        <authorList>
            <person name="Blyth D.M."/>
            <person name="Mccarthy S.L."/>
            <person name="Schall S.E."/>
            <person name="Stam J.A."/>
            <person name="Ong A.C."/>
            <person name="Mcgann P.T."/>
        </authorList>
    </citation>
    <scope>NUCLEOTIDE SEQUENCE [LARGE SCALE GENOMIC DNA]</scope>
    <source>
        <strain evidence="2 3">MRSN571793</strain>
    </source>
</reference>
<dbReference type="OrthoDB" id="659398at2"/>
<evidence type="ECO:0000313" key="2">
    <source>
        <dbReference type="EMBL" id="TFD96806.1"/>
    </source>
</evidence>
<evidence type="ECO:0000259" key="1">
    <source>
        <dbReference type="PROSITE" id="PS50213"/>
    </source>
</evidence>
<feature type="domain" description="FAS1" evidence="1">
    <location>
        <begin position="609"/>
        <end position="779"/>
    </location>
</feature>
<dbReference type="Gene3D" id="2.30.180.10">
    <property type="entry name" value="FAS1 domain"/>
    <property type="match status" value="2"/>
</dbReference>